<dbReference type="Pfam" id="PF01699">
    <property type="entry name" value="Na_Ca_ex"/>
    <property type="match status" value="2"/>
</dbReference>
<sequence length="461" mass="49693">MNRRILLALSAAFALTLPWVVVGGATTILPWLAPRLGLGYQAPTVLATLSTLETVFVTGLAVLGSAFLLAWAAETAEKDVPQAFAIAVLAVLAVAPEYAVDALYAWNAGAFAGTPRGAEAGNLAVANMTGANRILIGLGWAGIALFTIYRTGASDDPAVRNRRGILSDSVVLDREIGLEVVFLLLATLWAFLVPLNGGIDILDMLVLVGLYVCYIAVIIRGDVEPDTDHVGVPAYLQHFPKRLRIATVFGLFAYSGTMIFTAVEPFAHGLEFLGEGIGIPAFFMIQWIAPLASEAPELIVVVYLVNKARSTAGFNALISSKLNQWTLLIGTLVVVYSIALGRYGVLAFDFKQEAEIWLTAAQSFFAVSLLIRFEISVTEALTLLVLFLSQVLLEFIIIRDFVTLPVSSIELLLAYSIVYIVLGVTLFVQRRREFLILLRRTAGTIGEAMSSGDDRAHGADD</sequence>
<feature type="transmembrane region" description="Helical" evidence="5">
    <location>
        <begin position="356"/>
        <end position="373"/>
    </location>
</feature>
<evidence type="ECO:0000259" key="6">
    <source>
        <dbReference type="Pfam" id="PF01699"/>
    </source>
</evidence>
<dbReference type="GeneID" id="73290423"/>
<feature type="transmembrane region" description="Helical" evidence="5">
    <location>
        <begin position="243"/>
        <end position="263"/>
    </location>
</feature>
<feature type="transmembrane region" description="Helical" evidence="5">
    <location>
        <begin position="283"/>
        <end position="305"/>
    </location>
</feature>
<feature type="transmembrane region" description="Helical" evidence="5">
    <location>
        <begin position="83"/>
        <end position="106"/>
    </location>
</feature>
<dbReference type="AlphaFoldDB" id="A0A9E7N8G6"/>
<feature type="domain" description="Sodium/calcium exchanger membrane region" evidence="6">
    <location>
        <begin position="57"/>
        <end position="219"/>
    </location>
</feature>
<keyword evidence="8" id="KW-1185">Reference proteome</keyword>
<dbReference type="InterPro" id="IPR004837">
    <property type="entry name" value="NaCa_Exmemb"/>
</dbReference>
<evidence type="ECO:0000256" key="3">
    <source>
        <dbReference type="ARBA" id="ARBA00022989"/>
    </source>
</evidence>
<name>A0A9E7N8G6_9EURY</name>
<proteinExistence type="predicted"/>
<feature type="transmembrane region" description="Helical" evidence="5">
    <location>
        <begin position="380"/>
        <end position="398"/>
    </location>
</feature>
<dbReference type="InterPro" id="IPR044880">
    <property type="entry name" value="NCX_ion-bd_dom_sf"/>
</dbReference>
<comment type="subcellular location">
    <subcellularLocation>
        <location evidence="1">Membrane</location>
        <topology evidence="1">Multi-pass membrane protein</topology>
    </subcellularLocation>
</comment>
<feature type="transmembrane region" description="Helical" evidence="5">
    <location>
        <begin position="325"/>
        <end position="344"/>
    </location>
</feature>
<dbReference type="RefSeq" id="WP_254155991.1">
    <property type="nucleotide sequence ID" value="NZ_CP100355.1"/>
</dbReference>
<feature type="transmembrane region" description="Helical" evidence="5">
    <location>
        <begin position="170"/>
        <end position="192"/>
    </location>
</feature>
<keyword evidence="3 5" id="KW-1133">Transmembrane helix</keyword>
<keyword evidence="2 5" id="KW-0812">Transmembrane</keyword>
<gene>
    <name evidence="7" type="ORF">NGM29_10215</name>
</gene>
<evidence type="ECO:0000313" key="7">
    <source>
        <dbReference type="EMBL" id="UTF52175.1"/>
    </source>
</evidence>
<protein>
    <submittedName>
        <fullName evidence="7">Sodium:calcium antiporter</fullName>
    </submittedName>
</protein>
<feature type="transmembrane region" description="Helical" evidence="5">
    <location>
        <begin position="130"/>
        <end position="149"/>
    </location>
</feature>
<feature type="domain" description="Sodium/calcium exchanger membrane region" evidence="6">
    <location>
        <begin position="248"/>
        <end position="393"/>
    </location>
</feature>
<feature type="transmembrane region" description="Helical" evidence="5">
    <location>
        <begin position="204"/>
        <end position="223"/>
    </location>
</feature>
<evidence type="ECO:0000313" key="8">
    <source>
        <dbReference type="Proteomes" id="UP001056855"/>
    </source>
</evidence>
<feature type="transmembrane region" description="Helical" evidence="5">
    <location>
        <begin position="404"/>
        <end position="428"/>
    </location>
</feature>
<keyword evidence="4 5" id="KW-0472">Membrane</keyword>
<dbReference type="GO" id="GO:0016020">
    <property type="term" value="C:membrane"/>
    <property type="evidence" value="ECO:0007669"/>
    <property type="project" value="UniProtKB-SubCell"/>
</dbReference>
<evidence type="ECO:0000256" key="2">
    <source>
        <dbReference type="ARBA" id="ARBA00022692"/>
    </source>
</evidence>
<organism evidence="7 8">
    <name type="scientific">Natronosalvus rutilus</name>
    <dbReference type="NCBI Taxonomy" id="2953753"/>
    <lineage>
        <taxon>Archaea</taxon>
        <taxon>Methanobacteriati</taxon>
        <taxon>Methanobacteriota</taxon>
        <taxon>Stenosarchaea group</taxon>
        <taxon>Halobacteria</taxon>
        <taxon>Halobacteriales</taxon>
        <taxon>Natrialbaceae</taxon>
        <taxon>Natronosalvus</taxon>
    </lineage>
</organism>
<evidence type="ECO:0000256" key="4">
    <source>
        <dbReference type="ARBA" id="ARBA00023136"/>
    </source>
</evidence>
<feature type="transmembrane region" description="Helical" evidence="5">
    <location>
        <begin position="47"/>
        <end position="71"/>
    </location>
</feature>
<dbReference type="GO" id="GO:0055085">
    <property type="term" value="P:transmembrane transport"/>
    <property type="evidence" value="ECO:0007669"/>
    <property type="project" value="InterPro"/>
</dbReference>
<accession>A0A9E7N8G6</accession>
<dbReference type="KEGG" id="sawl:NGM29_10215"/>
<dbReference type="Gene3D" id="1.20.1420.30">
    <property type="entry name" value="NCX, central ion-binding region"/>
    <property type="match status" value="1"/>
</dbReference>
<evidence type="ECO:0000256" key="1">
    <source>
        <dbReference type="ARBA" id="ARBA00004141"/>
    </source>
</evidence>
<evidence type="ECO:0000256" key="5">
    <source>
        <dbReference type="SAM" id="Phobius"/>
    </source>
</evidence>
<dbReference type="EMBL" id="CP100355">
    <property type="protein sequence ID" value="UTF52175.1"/>
    <property type="molecule type" value="Genomic_DNA"/>
</dbReference>
<reference evidence="7" key="1">
    <citation type="submission" date="2022-06" db="EMBL/GenBank/DDBJ databases">
        <title>Diverse halophilic archaea isolated from saline environments.</title>
        <authorList>
            <person name="Cui H.-L."/>
        </authorList>
    </citation>
    <scope>NUCLEOTIDE SEQUENCE</scope>
    <source>
        <strain evidence="7">WLHS1</strain>
    </source>
</reference>
<dbReference type="Proteomes" id="UP001056855">
    <property type="component" value="Chromosome"/>
</dbReference>